<dbReference type="EMBL" id="JPVN01000012">
    <property type="protein sequence ID" value="KGR78353.1"/>
    <property type="molecule type" value="Genomic_DNA"/>
</dbReference>
<dbReference type="Gene3D" id="3.40.50.1820">
    <property type="entry name" value="alpha/beta hydrolase"/>
    <property type="match status" value="1"/>
</dbReference>
<evidence type="ECO:0000313" key="3">
    <source>
        <dbReference type="Proteomes" id="UP000030416"/>
    </source>
</evidence>
<reference evidence="2 3" key="1">
    <citation type="submission" date="2014-02" db="EMBL/GenBank/DDBJ databases">
        <title>Draft genome sequence of Lysinibacillus manganicus DSM 26584T.</title>
        <authorList>
            <person name="Zhang F."/>
            <person name="Wang G."/>
            <person name="Zhang L."/>
        </authorList>
    </citation>
    <scope>NUCLEOTIDE SEQUENCE [LARGE SCALE GENOMIC DNA]</scope>
    <source>
        <strain evidence="2 3">DSM 26584</strain>
    </source>
</reference>
<dbReference type="RefSeq" id="WP_036186649.1">
    <property type="nucleotide sequence ID" value="NZ_AVDA01000012.1"/>
</dbReference>
<dbReference type="InterPro" id="IPR000073">
    <property type="entry name" value="AB_hydrolase_1"/>
</dbReference>
<dbReference type="eggNOG" id="COG0596">
    <property type="taxonomic scope" value="Bacteria"/>
</dbReference>
<feature type="domain" description="AB hydrolase-1" evidence="1">
    <location>
        <begin position="14"/>
        <end position="224"/>
    </location>
</feature>
<dbReference type="Pfam" id="PF12697">
    <property type="entry name" value="Abhydrolase_6"/>
    <property type="match status" value="1"/>
</dbReference>
<evidence type="ECO:0000259" key="1">
    <source>
        <dbReference type="Pfam" id="PF12697"/>
    </source>
</evidence>
<protein>
    <recommendedName>
        <fullName evidence="1">AB hydrolase-1 domain-containing protein</fullName>
    </recommendedName>
</protein>
<gene>
    <name evidence="2" type="ORF">CD29_11585</name>
</gene>
<dbReference type="AlphaFoldDB" id="A0A0A3I6N9"/>
<dbReference type="SUPFAM" id="SSF53474">
    <property type="entry name" value="alpha/beta-Hydrolases"/>
    <property type="match status" value="1"/>
</dbReference>
<evidence type="ECO:0000313" key="2">
    <source>
        <dbReference type="EMBL" id="KGR78353.1"/>
    </source>
</evidence>
<comment type="caution">
    <text evidence="2">The sequence shown here is derived from an EMBL/GenBank/DDBJ whole genome shotgun (WGS) entry which is preliminary data.</text>
</comment>
<accession>A0A0A3I6N9</accession>
<dbReference type="OrthoDB" id="9776853at2"/>
<sequence length="245" mass="28098">MKINTYGDQKNPIILFLHGGGVGGWMWEEQIQYFEKNYYLLVPELPLSNPQFTINKTALELNQILYDYIENRKVILVGFSIGAQISIEMLGNDPKIFSTAMINSALTIPIQNRFMDVTLKSSYPLTKSRLFAKVQASSMGVPEKYFNTYFKESLKFSKEAFLNMMKENMSFHVPASFHEIELPILFTMGSKEQNIVKQSFEKLINNSLNSTGHVFEKVAHNAPFKVASEFNIVLENWLKEVVTNK</sequence>
<dbReference type="STRING" id="1384049.CD29_11585"/>
<dbReference type="Proteomes" id="UP000030416">
    <property type="component" value="Unassembled WGS sequence"/>
</dbReference>
<name>A0A0A3I6N9_9BACL</name>
<dbReference type="InterPro" id="IPR029058">
    <property type="entry name" value="AB_hydrolase_fold"/>
</dbReference>
<proteinExistence type="predicted"/>
<organism evidence="2 3">
    <name type="scientific">Ureibacillus manganicus DSM 26584</name>
    <dbReference type="NCBI Taxonomy" id="1384049"/>
    <lineage>
        <taxon>Bacteria</taxon>
        <taxon>Bacillati</taxon>
        <taxon>Bacillota</taxon>
        <taxon>Bacilli</taxon>
        <taxon>Bacillales</taxon>
        <taxon>Caryophanaceae</taxon>
        <taxon>Ureibacillus</taxon>
    </lineage>
</organism>
<keyword evidence="3" id="KW-1185">Reference proteome</keyword>